<evidence type="ECO:0000256" key="1">
    <source>
        <dbReference type="ARBA" id="ARBA00004871"/>
    </source>
</evidence>
<dbReference type="SUPFAM" id="SSF53223">
    <property type="entry name" value="Aminoacid dehydrogenase-like, N-terminal domain"/>
    <property type="match status" value="1"/>
</dbReference>
<evidence type="ECO:0000313" key="5">
    <source>
        <dbReference type="EMBL" id="MFC5269192.1"/>
    </source>
</evidence>
<organism evidence="5 6">
    <name type="scientific">Adhaeribacter terreus</name>
    <dbReference type="NCBI Taxonomy" id="529703"/>
    <lineage>
        <taxon>Bacteria</taxon>
        <taxon>Pseudomonadati</taxon>
        <taxon>Bacteroidota</taxon>
        <taxon>Cytophagia</taxon>
        <taxon>Cytophagales</taxon>
        <taxon>Hymenobacteraceae</taxon>
        <taxon>Adhaeribacter</taxon>
    </lineage>
</organism>
<dbReference type="Proteomes" id="UP001596161">
    <property type="component" value="Unassembled WGS sequence"/>
</dbReference>
<dbReference type="RefSeq" id="WP_378015575.1">
    <property type="nucleotide sequence ID" value="NZ_JBHSKT010000001.1"/>
</dbReference>
<dbReference type="InterPro" id="IPR013708">
    <property type="entry name" value="Shikimate_DH-bd_N"/>
</dbReference>
<dbReference type="PANTHER" id="PTHR21089:SF1">
    <property type="entry name" value="BIFUNCTIONAL 3-DEHYDROQUINATE DEHYDRATASE_SHIKIMATE DEHYDROGENASE, CHLOROPLASTIC"/>
    <property type="match status" value="1"/>
</dbReference>
<evidence type="ECO:0000259" key="4">
    <source>
        <dbReference type="Pfam" id="PF08501"/>
    </source>
</evidence>
<dbReference type="CDD" id="cd01065">
    <property type="entry name" value="NAD_bind_Shikimate_DH"/>
    <property type="match status" value="1"/>
</dbReference>
<reference evidence="6" key="1">
    <citation type="journal article" date="2019" name="Int. J. Syst. Evol. Microbiol.">
        <title>The Global Catalogue of Microorganisms (GCM) 10K type strain sequencing project: providing services to taxonomists for standard genome sequencing and annotation.</title>
        <authorList>
            <consortium name="The Broad Institute Genomics Platform"/>
            <consortium name="The Broad Institute Genome Sequencing Center for Infectious Disease"/>
            <person name="Wu L."/>
            <person name="Ma J."/>
        </authorList>
    </citation>
    <scope>NUCLEOTIDE SEQUENCE [LARGE SCALE GENOMIC DNA]</scope>
    <source>
        <strain evidence="6">KACC 12602</strain>
    </source>
</reference>
<keyword evidence="6" id="KW-1185">Reference proteome</keyword>
<dbReference type="Gene3D" id="3.40.50.10860">
    <property type="entry name" value="Leucine Dehydrogenase, chain A, domain 1"/>
    <property type="match status" value="1"/>
</dbReference>
<dbReference type="InterPro" id="IPR036291">
    <property type="entry name" value="NAD(P)-bd_dom_sf"/>
</dbReference>
<dbReference type="InterPro" id="IPR022893">
    <property type="entry name" value="Shikimate_DH_fam"/>
</dbReference>
<comment type="pathway">
    <text evidence="1">Metabolic intermediate biosynthesis; chorismate biosynthesis; chorismate from D-erythrose 4-phosphate and phosphoenolpyruvate: step 4/7.</text>
</comment>
<name>A0ABW0E4D8_9BACT</name>
<evidence type="ECO:0000313" key="6">
    <source>
        <dbReference type="Proteomes" id="UP001596161"/>
    </source>
</evidence>
<gene>
    <name evidence="5" type="ORF">ACFPIB_01135</name>
</gene>
<evidence type="ECO:0000256" key="3">
    <source>
        <dbReference type="ARBA" id="ARBA00023141"/>
    </source>
</evidence>
<accession>A0ABW0E4D8</accession>
<proteinExistence type="predicted"/>
<dbReference type="InterPro" id="IPR046346">
    <property type="entry name" value="Aminoacid_DH-like_N_sf"/>
</dbReference>
<sequence>MRRFGLIGYPLGHSFSRKYFTAKFQREGITDAVYELFELKNLEDFPALLAQYPDMVGLSVTIPHKQNIIQFLDEIDPVAARIGAVNTVKITNGKCTGFNTDYIGFRDSLKNFCPELTSVKALILGTGGASKAVQAALQELHIPFKLVSRNPKNEEVSYKDLTPEMIEAHKLIINTTPLGTFPNTETCPEIPYEYLTTTHYLHDLVYNPEETLFMKNGTEKGAKTKNGYEMLVLQAEAAWQIWNS</sequence>
<keyword evidence="3" id="KW-0057">Aromatic amino acid biosynthesis</keyword>
<keyword evidence="2" id="KW-0560">Oxidoreductase</keyword>
<keyword evidence="3" id="KW-0028">Amino-acid biosynthesis</keyword>
<dbReference type="Gene3D" id="3.40.50.720">
    <property type="entry name" value="NAD(P)-binding Rossmann-like Domain"/>
    <property type="match status" value="1"/>
</dbReference>
<evidence type="ECO:0000256" key="2">
    <source>
        <dbReference type="ARBA" id="ARBA00023002"/>
    </source>
</evidence>
<dbReference type="EMBL" id="JBHSKT010000001">
    <property type="protein sequence ID" value="MFC5269192.1"/>
    <property type="molecule type" value="Genomic_DNA"/>
</dbReference>
<dbReference type="Pfam" id="PF08501">
    <property type="entry name" value="Shikimate_dh_N"/>
    <property type="match status" value="1"/>
</dbReference>
<feature type="domain" description="Shikimate dehydrogenase substrate binding N-terminal" evidence="4">
    <location>
        <begin position="6"/>
        <end position="88"/>
    </location>
</feature>
<protein>
    <submittedName>
        <fullName evidence="5">Shikimate dehydrogenase family protein</fullName>
    </submittedName>
</protein>
<dbReference type="PANTHER" id="PTHR21089">
    <property type="entry name" value="SHIKIMATE DEHYDROGENASE"/>
    <property type="match status" value="1"/>
</dbReference>
<comment type="caution">
    <text evidence="5">The sequence shown here is derived from an EMBL/GenBank/DDBJ whole genome shotgun (WGS) entry which is preliminary data.</text>
</comment>
<dbReference type="SUPFAM" id="SSF51735">
    <property type="entry name" value="NAD(P)-binding Rossmann-fold domains"/>
    <property type="match status" value="1"/>
</dbReference>